<evidence type="ECO:0000256" key="5">
    <source>
        <dbReference type="SAM" id="Coils"/>
    </source>
</evidence>
<dbReference type="AlphaFoldDB" id="M8D9A6"/>
<evidence type="ECO:0000259" key="6">
    <source>
        <dbReference type="Pfam" id="PF00081"/>
    </source>
</evidence>
<dbReference type="GO" id="GO:0046872">
    <property type="term" value="F:metal ion binding"/>
    <property type="evidence" value="ECO:0007669"/>
    <property type="project" value="UniProtKB-KW"/>
</dbReference>
<evidence type="ECO:0000256" key="4">
    <source>
        <dbReference type="ARBA" id="ARBA00023002"/>
    </source>
</evidence>
<dbReference type="InterPro" id="IPR019832">
    <property type="entry name" value="Mn/Fe_SOD_C"/>
</dbReference>
<dbReference type="PRINTS" id="PR01703">
    <property type="entry name" value="MNSODISMTASE"/>
</dbReference>
<dbReference type="OrthoDB" id="9803125at2"/>
<dbReference type="EMBL" id="APBN01000003">
    <property type="protein sequence ID" value="EMT52849.1"/>
    <property type="molecule type" value="Genomic_DNA"/>
</dbReference>
<evidence type="ECO:0000256" key="1">
    <source>
        <dbReference type="ARBA" id="ARBA00008714"/>
    </source>
</evidence>
<feature type="domain" description="Manganese/iron superoxide dismutase N-terminal" evidence="6">
    <location>
        <begin position="117"/>
        <end position="198"/>
    </location>
</feature>
<evidence type="ECO:0000256" key="2">
    <source>
        <dbReference type="ARBA" id="ARBA00012682"/>
    </source>
</evidence>
<evidence type="ECO:0000259" key="7">
    <source>
        <dbReference type="Pfam" id="PF02777"/>
    </source>
</evidence>
<organism evidence="8 9">
    <name type="scientific">Brevibacillus borstelensis AK1</name>
    <dbReference type="NCBI Taxonomy" id="1300222"/>
    <lineage>
        <taxon>Bacteria</taxon>
        <taxon>Bacillati</taxon>
        <taxon>Bacillota</taxon>
        <taxon>Bacilli</taxon>
        <taxon>Bacillales</taxon>
        <taxon>Paenibacillaceae</taxon>
        <taxon>Brevibacillus</taxon>
    </lineage>
</organism>
<keyword evidence="9" id="KW-1185">Reference proteome</keyword>
<dbReference type="Pfam" id="PF00081">
    <property type="entry name" value="Sod_Fe_N"/>
    <property type="match status" value="1"/>
</dbReference>
<name>M8D9A6_9BACL</name>
<evidence type="ECO:0000313" key="9">
    <source>
        <dbReference type="Proteomes" id="UP000012081"/>
    </source>
</evidence>
<dbReference type="InterPro" id="IPR019831">
    <property type="entry name" value="Mn/Fe_SOD_N"/>
</dbReference>
<reference evidence="8 9" key="1">
    <citation type="submission" date="2013-03" db="EMBL/GenBank/DDBJ databases">
        <title>Assembly of a new bacterial strain Brevibacillus borstelensis AK1.</title>
        <authorList>
            <person name="Rajan I."/>
            <person name="PoliReddy D."/>
            <person name="Sugumar T."/>
            <person name="Rathinam K."/>
            <person name="Alqarawi S."/>
            <person name="Khalil A.B."/>
            <person name="Sivakumar N."/>
        </authorList>
    </citation>
    <scope>NUCLEOTIDE SEQUENCE [LARGE SCALE GENOMIC DNA]</scope>
    <source>
        <strain evidence="8 9">AK1</strain>
    </source>
</reference>
<gene>
    <name evidence="8" type="ORF">I532_08717</name>
</gene>
<sequence length="319" mass="37777">MQEHTRHLSNWSQWGIQWIEHLRRQHRFNRELERHMHKFEEAFSQIGRRANSLKNEESATAIPALMQQAEAVQQQFHQFLRLIQDREKQEPEVSQSVYPPAREPAPVPIARPVPIGKHTLPPIPYAYDALEPYIDAETMRIHHDKLHRKYVEDLNKAESKLAEARARNDFELVRHWERELAFNGAGHYLHTIFWNVMSPEGGGEPTGDLARQLARDFGSFAAFQAHFSQAAEKVEGPGWAILVWSPRAQHLEILQAEKHQNLSQWDVIPLLVLDVWEHSYFLRYKNDRAHYVENWWKLVNWPYVEERFGQARNLRWQPF</sequence>
<dbReference type="PANTHER" id="PTHR11404:SF6">
    <property type="entry name" value="SUPEROXIDE DISMUTASE [MN], MITOCHONDRIAL"/>
    <property type="match status" value="1"/>
</dbReference>
<dbReference type="InterPro" id="IPR019833">
    <property type="entry name" value="Mn/Fe_SOD_BS"/>
</dbReference>
<dbReference type="Gene3D" id="1.10.287.990">
    <property type="entry name" value="Fe,Mn superoxide dismutase (SOD) domain"/>
    <property type="match status" value="1"/>
</dbReference>
<comment type="similarity">
    <text evidence="1">Belongs to the iron/manganese superoxide dismutase family.</text>
</comment>
<dbReference type="SUPFAM" id="SSF54719">
    <property type="entry name" value="Fe,Mn superoxide dismutase (SOD), C-terminal domain"/>
    <property type="match status" value="1"/>
</dbReference>
<dbReference type="FunFam" id="3.55.40.20:FF:000004">
    <property type="entry name" value="Superoxide dismutase [Fe]"/>
    <property type="match status" value="1"/>
</dbReference>
<dbReference type="GO" id="GO:0004784">
    <property type="term" value="F:superoxide dismutase activity"/>
    <property type="evidence" value="ECO:0007669"/>
    <property type="project" value="UniProtKB-EC"/>
</dbReference>
<dbReference type="InterPro" id="IPR036314">
    <property type="entry name" value="SOD_C_sf"/>
</dbReference>
<dbReference type="Proteomes" id="UP000012081">
    <property type="component" value="Unassembled WGS sequence"/>
</dbReference>
<dbReference type="RefSeq" id="WP_003387676.1">
    <property type="nucleotide sequence ID" value="NZ_APBN01000003.1"/>
</dbReference>
<dbReference type="SUPFAM" id="SSF46609">
    <property type="entry name" value="Fe,Mn superoxide dismutase (SOD), N-terminal domain"/>
    <property type="match status" value="1"/>
</dbReference>
<dbReference type="FunFam" id="1.10.287.990:FF:000001">
    <property type="entry name" value="Superoxide dismutase"/>
    <property type="match status" value="1"/>
</dbReference>
<accession>M8D9A6</accession>
<keyword evidence="5" id="KW-0175">Coiled coil</keyword>
<keyword evidence="3" id="KW-0479">Metal-binding</keyword>
<evidence type="ECO:0000256" key="3">
    <source>
        <dbReference type="ARBA" id="ARBA00022723"/>
    </source>
</evidence>
<proteinExistence type="inferred from homology"/>
<keyword evidence="4" id="KW-0560">Oxidoreductase</keyword>
<dbReference type="InterPro" id="IPR050265">
    <property type="entry name" value="Fe/Mn_Superoxide_Dismutase"/>
</dbReference>
<protein>
    <recommendedName>
        <fullName evidence="2">superoxide dismutase</fullName>
        <ecNumber evidence="2">1.15.1.1</ecNumber>
    </recommendedName>
</protein>
<dbReference type="EC" id="1.15.1.1" evidence="2"/>
<dbReference type="InterPro" id="IPR036324">
    <property type="entry name" value="Mn/Fe_SOD_N_sf"/>
</dbReference>
<dbReference type="Pfam" id="PF02777">
    <property type="entry name" value="Sod_Fe_C"/>
    <property type="match status" value="1"/>
</dbReference>
<dbReference type="InterPro" id="IPR001189">
    <property type="entry name" value="Mn/Fe_SOD"/>
</dbReference>
<feature type="coiled-coil region" evidence="5">
    <location>
        <begin position="147"/>
        <end position="174"/>
    </location>
</feature>
<dbReference type="PANTHER" id="PTHR11404">
    <property type="entry name" value="SUPEROXIDE DISMUTASE 2"/>
    <property type="match status" value="1"/>
</dbReference>
<feature type="domain" description="Manganese/iron superoxide dismutase C-terminal" evidence="7">
    <location>
        <begin position="205"/>
        <end position="307"/>
    </location>
</feature>
<dbReference type="PROSITE" id="PS00088">
    <property type="entry name" value="SOD_MN"/>
    <property type="match status" value="1"/>
</dbReference>
<dbReference type="STRING" id="1300222.I532_08717"/>
<evidence type="ECO:0000313" key="8">
    <source>
        <dbReference type="EMBL" id="EMT52849.1"/>
    </source>
</evidence>
<comment type="caution">
    <text evidence="8">The sequence shown here is derived from an EMBL/GenBank/DDBJ whole genome shotgun (WGS) entry which is preliminary data.</text>
</comment>
<dbReference type="Gene3D" id="3.55.40.20">
    <property type="entry name" value="Iron/manganese superoxide dismutase, C-terminal domain"/>
    <property type="match status" value="1"/>
</dbReference>
<dbReference type="PATRIC" id="fig|1300222.3.peg.1795"/>